<dbReference type="EMBL" id="JANUCT010000009">
    <property type="protein sequence ID" value="MCS3903530.1"/>
    <property type="molecule type" value="Genomic_DNA"/>
</dbReference>
<dbReference type="RefSeq" id="WP_259055360.1">
    <property type="nucleotide sequence ID" value="NZ_JANUCT010000009.1"/>
</dbReference>
<evidence type="ECO:0000259" key="1">
    <source>
        <dbReference type="PROSITE" id="PS50206"/>
    </source>
</evidence>
<proteinExistence type="predicted"/>
<dbReference type="PANTHER" id="PTHR43031:SF17">
    <property type="entry name" value="SULFURTRANSFERASE YTWF-RELATED"/>
    <property type="match status" value="1"/>
</dbReference>
<dbReference type="InterPro" id="IPR050229">
    <property type="entry name" value="GlpE_sulfurtransferase"/>
</dbReference>
<keyword evidence="3" id="KW-1185">Reference proteome</keyword>
<protein>
    <submittedName>
        <fullName evidence="2">Rhodanese-related sulfurtransferase</fullName>
    </submittedName>
</protein>
<comment type="caution">
    <text evidence="2">The sequence shown here is derived from an EMBL/GenBank/DDBJ whole genome shotgun (WGS) entry which is preliminary data.</text>
</comment>
<dbReference type="InterPro" id="IPR036873">
    <property type="entry name" value="Rhodanese-like_dom_sf"/>
</dbReference>
<dbReference type="Gene3D" id="3.40.250.10">
    <property type="entry name" value="Rhodanese-like domain"/>
    <property type="match status" value="1"/>
</dbReference>
<organism evidence="2 3">
    <name type="scientific">Methylohalomonas lacus</name>
    <dbReference type="NCBI Taxonomy" id="398773"/>
    <lineage>
        <taxon>Bacteria</taxon>
        <taxon>Pseudomonadati</taxon>
        <taxon>Pseudomonadota</taxon>
        <taxon>Gammaproteobacteria</taxon>
        <taxon>Methylohalomonadales</taxon>
        <taxon>Methylohalomonadaceae</taxon>
        <taxon>Methylohalomonas</taxon>
    </lineage>
</organism>
<dbReference type="Proteomes" id="UP001204445">
    <property type="component" value="Unassembled WGS sequence"/>
</dbReference>
<name>A0AAE3HKM4_9GAMM</name>
<accession>A0AAE3HKM4</accession>
<reference evidence="2" key="1">
    <citation type="submission" date="2022-08" db="EMBL/GenBank/DDBJ databases">
        <title>Genomic Encyclopedia of Type Strains, Phase III (KMG-III): the genomes of soil and plant-associated and newly described type strains.</title>
        <authorList>
            <person name="Whitman W."/>
        </authorList>
    </citation>
    <scope>NUCLEOTIDE SEQUENCE</scope>
    <source>
        <strain evidence="2">HMT 1</strain>
    </source>
</reference>
<feature type="domain" description="Rhodanese" evidence="1">
    <location>
        <begin position="15"/>
        <end position="103"/>
    </location>
</feature>
<sequence>MQTISPETLKQRLDNGDPLVMIDVREDWEYQTCHIEGSKHVPMSQVMGQLDNLDKSAETVFICHHGMRSQQVAQYLETQGFSRVYNLEGGVDQWARTVEPDMEQY</sequence>
<dbReference type="SMART" id="SM00450">
    <property type="entry name" value="RHOD"/>
    <property type="match status" value="1"/>
</dbReference>
<evidence type="ECO:0000313" key="3">
    <source>
        <dbReference type="Proteomes" id="UP001204445"/>
    </source>
</evidence>
<evidence type="ECO:0000313" key="2">
    <source>
        <dbReference type="EMBL" id="MCS3903530.1"/>
    </source>
</evidence>
<dbReference type="AlphaFoldDB" id="A0AAE3HKM4"/>
<dbReference type="SUPFAM" id="SSF52821">
    <property type="entry name" value="Rhodanese/Cell cycle control phosphatase"/>
    <property type="match status" value="1"/>
</dbReference>
<dbReference type="Pfam" id="PF00581">
    <property type="entry name" value="Rhodanese"/>
    <property type="match status" value="1"/>
</dbReference>
<dbReference type="InterPro" id="IPR001763">
    <property type="entry name" value="Rhodanese-like_dom"/>
</dbReference>
<dbReference type="PANTHER" id="PTHR43031">
    <property type="entry name" value="FAD-DEPENDENT OXIDOREDUCTASE"/>
    <property type="match status" value="1"/>
</dbReference>
<dbReference type="PROSITE" id="PS50206">
    <property type="entry name" value="RHODANESE_3"/>
    <property type="match status" value="1"/>
</dbReference>
<gene>
    <name evidence="2" type="ORF">J2T55_001556</name>
</gene>